<dbReference type="RefSeq" id="WP_145290894.1">
    <property type="nucleotide sequence ID" value="NZ_CP036291.1"/>
</dbReference>
<proteinExistence type="predicted"/>
<evidence type="ECO:0000313" key="2">
    <source>
        <dbReference type="Proteomes" id="UP000317429"/>
    </source>
</evidence>
<dbReference type="Proteomes" id="UP000317429">
    <property type="component" value="Chromosome"/>
</dbReference>
<dbReference type="KEGG" id="pnd:Pla175_45200"/>
<gene>
    <name evidence="1" type="ORF">Pla175_45200</name>
</gene>
<sequence>MMHATSQVGRRGATIFVVVAVLAVVAALASTWTASALRRSRQTRLAHLQVQADWLATAGVARARVQVLLDKAYDGETWRVPASELRGGEDAEVAIQLDEDELTVRVAIPPGDAVRVRVTRRAMLAAEALPDRDD</sequence>
<dbReference type="EMBL" id="CP036291">
    <property type="protein sequence ID" value="QDU91102.1"/>
    <property type="molecule type" value="Genomic_DNA"/>
</dbReference>
<accession>A0A518DI77</accession>
<protein>
    <submittedName>
        <fullName evidence="1">Uncharacterized protein</fullName>
    </submittedName>
</protein>
<name>A0A518DI77_9BACT</name>
<dbReference type="AlphaFoldDB" id="A0A518DI77"/>
<keyword evidence="2" id="KW-1185">Reference proteome</keyword>
<dbReference type="OrthoDB" id="291797at2"/>
<organism evidence="1 2">
    <name type="scientific">Pirellulimonas nuda</name>
    <dbReference type="NCBI Taxonomy" id="2528009"/>
    <lineage>
        <taxon>Bacteria</taxon>
        <taxon>Pseudomonadati</taxon>
        <taxon>Planctomycetota</taxon>
        <taxon>Planctomycetia</taxon>
        <taxon>Pirellulales</taxon>
        <taxon>Lacipirellulaceae</taxon>
        <taxon>Pirellulimonas</taxon>
    </lineage>
</organism>
<evidence type="ECO:0000313" key="1">
    <source>
        <dbReference type="EMBL" id="QDU91102.1"/>
    </source>
</evidence>
<reference evidence="1 2" key="1">
    <citation type="submission" date="2019-02" db="EMBL/GenBank/DDBJ databases">
        <title>Deep-cultivation of Planctomycetes and their phenomic and genomic characterization uncovers novel biology.</title>
        <authorList>
            <person name="Wiegand S."/>
            <person name="Jogler M."/>
            <person name="Boedeker C."/>
            <person name="Pinto D."/>
            <person name="Vollmers J."/>
            <person name="Rivas-Marin E."/>
            <person name="Kohn T."/>
            <person name="Peeters S.H."/>
            <person name="Heuer A."/>
            <person name="Rast P."/>
            <person name="Oberbeckmann S."/>
            <person name="Bunk B."/>
            <person name="Jeske O."/>
            <person name="Meyerdierks A."/>
            <person name="Storesund J.E."/>
            <person name="Kallscheuer N."/>
            <person name="Luecker S."/>
            <person name="Lage O.M."/>
            <person name="Pohl T."/>
            <person name="Merkel B.J."/>
            <person name="Hornburger P."/>
            <person name="Mueller R.-W."/>
            <person name="Bruemmer F."/>
            <person name="Labrenz M."/>
            <person name="Spormann A.M."/>
            <person name="Op den Camp H."/>
            <person name="Overmann J."/>
            <person name="Amann R."/>
            <person name="Jetten M.S.M."/>
            <person name="Mascher T."/>
            <person name="Medema M.H."/>
            <person name="Devos D.P."/>
            <person name="Kaster A.-K."/>
            <person name="Ovreas L."/>
            <person name="Rohde M."/>
            <person name="Galperin M.Y."/>
            <person name="Jogler C."/>
        </authorList>
    </citation>
    <scope>NUCLEOTIDE SEQUENCE [LARGE SCALE GENOMIC DNA]</scope>
    <source>
        <strain evidence="1 2">Pla175</strain>
    </source>
</reference>